<gene>
    <name evidence="2" type="ORF">BO70DRAFT_359395</name>
</gene>
<dbReference type="VEuPathDB" id="FungiDB:BO70DRAFT_359395"/>
<dbReference type="STRING" id="1448321.A0A317WRQ2"/>
<dbReference type="RefSeq" id="XP_025402266.1">
    <property type="nucleotide sequence ID" value="XM_025542530.1"/>
</dbReference>
<protein>
    <submittedName>
        <fullName evidence="2">Uncharacterized protein</fullName>
    </submittedName>
</protein>
<keyword evidence="3" id="KW-1185">Reference proteome</keyword>
<comment type="caution">
    <text evidence="2">The sequence shown here is derived from an EMBL/GenBank/DDBJ whole genome shotgun (WGS) entry which is preliminary data.</text>
</comment>
<proteinExistence type="predicted"/>
<dbReference type="OrthoDB" id="9932926at2759"/>
<sequence length="81" mass="8793">MVGHHRGSIISATSKEEQAKVAQDLRKSISGGEQELLKSLREDHAARKEQQDGIEEESSEEGEEDGAQGQQESTSDANASR</sequence>
<dbReference type="AlphaFoldDB" id="A0A317WRQ2"/>
<organism evidence="2 3">
    <name type="scientific">Aspergillus heteromorphus CBS 117.55</name>
    <dbReference type="NCBI Taxonomy" id="1448321"/>
    <lineage>
        <taxon>Eukaryota</taxon>
        <taxon>Fungi</taxon>
        <taxon>Dikarya</taxon>
        <taxon>Ascomycota</taxon>
        <taxon>Pezizomycotina</taxon>
        <taxon>Eurotiomycetes</taxon>
        <taxon>Eurotiomycetidae</taxon>
        <taxon>Eurotiales</taxon>
        <taxon>Aspergillaceae</taxon>
        <taxon>Aspergillus</taxon>
        <taxon>Aspergillus subgen. Circumdati</taxon>
    </lineage>
</organism>
<dbReference type="GeneID" id="37064767"/>
<feature type="compositionally biased region" description="Basic and acidic residues" evidence="1">
    <location>
        <begin position="35"/>
        <end position="51"/>
    </location>
</feature>
<evidence type="ECO:0000313" key="2">
    <source>
        <dbReference type="EMBL" id="PWY89079.1"/>
    </source>
</evidence>
<evidence type="ECO:0000256" key="1">
    <source>
        <dbReference type="SAM" id="MobiDB-lite"/>
    </source>
</evidence>
<accession>A0A317WRQ2</accession>
<dbReference type="EMBL" id="MSFL01000004">
    <property type="protein sequence ID" value="PWY89079.1"/>
    <property type="molecule type" value="Genomic_DNA"/>
</dbReference>
<name>A0A317WRQ2_9EURO</name>
<feature type="compositionally biased region" description="Acidic residues" evidence="1">
    <location>
        <begin position="52"/>
        <end position="66"/>
    </location>
</feature>
<feature type="region of interest" description="Disordered" evidence="1">
    <location>
        <begin position="1"/>
        <end position="81"/>
    </location>
</feature>
<evidence type="ECO:0000313" key="3">
    <source>
        <dbReference type="Proteomes" id="UP000247233"/>
    </source>
</evidence>
<dbReference type="Proteomes" id="UP000247233">
    <property type="component" value="Unassembled WGS sequence"/>
</dbReference>
<feature type="compositionally biased region" description="Basic and acidic residues" evidence="1">
    <location>
        <begin position="14"/>
        <end position="27"/>
    </location>
</feature>
<reference evidence="2 3" key="1">
    <citation type="submission" date="2016-12" db="EMBL/GenBank/DDBJ databases">
        <title>The genomes of Aspergillus section Nigri reveals drivers in fungal speciation.</title>
        <authorList>
            <consortium name="DOE Joint Genome Institute"/>
            <person name="Vesth T.C."/>
            <person name="Nybo J."/>
            <person name="Theobald S."/>
            <person name="Brandl J."/>
            <person name="Frisvad J.C."/>
            <person name="Nielsen K.F."/>
            <person name="Lyhne E.K."/>
            <person name="Kogle M.E."/>
            <person name="Kuo A."/>
            <person name="Riley R."/>
            <person name="Clum A."/>
            <person name="Nolan M."/>
            <person name="Lipzen A."/>
            <person name="Salamov A."/>
            <person name="Henrissat B."/>
            <person name="Wiebenga A."/>
            <person name="De Vries R.P."/>
            <person name="Grigoriev I.V."/>
            <person name="Mortensen U.H."/>
            <person name="Andersen M.R."/>
            <person name="Baker S.E."/>
        </authorList>
    </citation>
    <scope>NUCLEOTIDE SEQUENCE [LARGE SCALE GENOMIC DNA]</scope>
    <source>
        <strain evidence="2 3">CBS 117.55</strain>
    </source>
</reference>